<evidence type="ECO:0000256" key="5">
    <source>
        <dbReference type="ARBA" id="ARBA00013200"/>
    </source>
</evidence>
<evidence type="ECO:0000256" key="18">
    <source>
        <dbReference type="ARBA" id="ARBA00049504"/>
    </source>
</evidence>
<feature type="transmembrane region" description="Helical" evidence="19">
    <location>
        <begin position="194"/>
        <end position="224"/>
    </location>
</feature>
<gene>
    <name evidence="19 20" type="primary">cobS</name>
    <name evidence="20" type="ORF">EI983_12120</name>
</gene>
<evidence type="ECO:0000256" key="4">
    <source>
        <dbReference type="ARBA" id="ARBA00010561"/>
    </source>
</evidence>
<evidence type="ECO:0000256" key="10">
    <source>
        <dbReference type="ARBA" id="ARBA00022692"/>
    </source>
</evidence>
<proteinExistence type="inferred from homology"/>
<comment type="caution">
    <text evidence="19">Lacks conserved residue(s) required for the propagation of feature annotation.</text>
</comment>
<keyword evidence="21" id="KW-1185">Reference proteome</keyword>
<keyword evidence="11 19" id="KW-0460">Magnesium</keyword>
<dbReference type="NCBIfam" id="TIGR00317">
    <property type="entry name" value="cobS"/>
    <property type="match status" value="1"/>
</dbReference>
<dbReference type="OrthoDB" id="9794626at2"/>
<dbReference type="InterPro" id="IPR003805">
    <property type="entry name" value="CobS"/>
</dbReference>
<name>A0A6I6IQK3_9RHOB</name>
<feature type="transmembrane region" description="Helical" evidence="19">
    <location>
        <begin position="41"/>
        <end position="62"/>
    </location>
</feature>
<dbReference type="UniPathway" id="UPA00148">
    <property type="reaction ID" value="UER00238"/>
</dbReference>
<evidence type="ECO:0000256" key="9">
    <source>
        <dbReference type="ARBA" id="ARBA00022679"/>
    </source>
</evidence>
<evidence type="ECO:0000313" key="21">
    <source>
        <dbReference type="Proteomes" id="UP000428330"/>
    </source>
</evidence>
<evidence type="ECO:0000256" key="17">
    <source>
        <dbReference type="ARBA" id="ARBA00048623"/>
    </source>
</evidence>
<comment type="function">
    <text evidence="14 19">Joins adenosylcobinamide-GDP and alpha-ribazole to generate adenosylcobalamin (Ado-cobalamin). Also synthesizes adenosylcobalamin 5'-phosphate from adenosylcobinamide-GDP and alpha-ribazole 5'-phosphate.</text>
</comment>
<comment type="catalytic activity">
    <reaction evidence="17 19">
        <text>alpha-ribazole + adenosylcob(III)inamide-GDP = adenosylcob(III)alamin + GMP + H(+)</text>
        <dbReference type="Rhea" id="RHEA:16049"/>
        <dbReference type="ChEBI" id="CHEBI:10329"/>
        <dbReference type="ChEBI" id="CHEBI:15378"/>
        <dbReference type="ChEBI" id="CHEBI:18408"/>
        <dbReference type="ChEBI" id="CHEBI:58115"/>
        <dbReference type="ChEBI" id="CHEBI:60487"/>
        <dbReference type="EC" id="2.7.8.26"/>
    </reaction>
</comment>
<evidence type="ECO:0000256" key="8">
    <source>
        <dbReference type="ARBA" id="ARBA00022573"/>
    </source>
</evidence>
<evidence type="ECO:0000256" key="3">
    <source>
        <dbReference type="ARBA" id="ARBA00004663"/>
    </source>
</evidence>
<dbReference type="GO" id="GO:0008818">
    <property type="term" value="F:cobalamin 5'-phosphate synthase activity"/>
    <property type="evidence" value="ECO:0007669"/>
    <property type="project" value="UniProtKB-UniRule"/>
</dbReference>
<dbReference type="EC" id="2.7.8.26" evidence="5 19"/>
<dbReference type="Proteomes" id="UP000428330">
    <property type="component" value="Chromosome"/>
</dbReference>
<dbReference type="RefSeq" id="WP_157707656.1">
    <property type="nucleotide sequence ID" value="NZ_CP034348.1"/>
</dbReference>
<comment type="catalytic activity">
    <reaction evidence="18 19">
        <text>alpha-ribazole 5'-phosphate + adenosylcob(III)inamide-GDP = adenosylcob(III)alamin 5'-phosphate + GMP + H(+)</text>
        <dbReference type="Rhea" id="RHEA:23560"/>
        <dbReference type="ChEBI" id="CHEBI:15378"/>
        <dbReference type="ChEBI" id="CHEBI:57918"/>
        <dbReference type="ChEBI" id="CHEBI:58115"/>
        <dbReference type="ChEBI" id="CHEBI:60487"/>
        <dbReference type="ChEBI" id="CHEBI:60493"/>
        <dbReference type="EC" id="2.7.8.26"/>
    </reaction>
</comment>
<comment type="subcellular location">
    <subcellularLocation>
        <location evidence="2 19">Cell membrane</location>
        <topology evidence="2 19">Multi-pass membrane protein</topology>
    </subcellularLocation>
</comment>
<dbReference type="AlphaFoldDB" id="A0A6I6IQK3"/>
<evidence type="ECO:0000256" key="19">
    <source>
        <dbReference type="HAMAP-Rule" id="MF_00719"/>
    </source>
</evidence>
<evidence type="ECO:0000256" key="12">
    <source>
        <dbReference type="ARBA" id="ARBA00022989"/>
    </source>
</evidence>
<organism evidence="20 21">
    <name type="scientific">Roseovarius faecimaris</name>
    <dbReference type="NCBI Taxonomy" id="2494550"/>
    <lineage>
        <taxon>Bacteria</taxon>
        <taxon>Pseudomonadati</taxon>
        <taxon>Pseudomonadota</taxon>
        <taxon>Alphaproteobacteria</taxon>
        <taxon>Rhodobacterales</taxon>
        <taxon>Roseobacteraceae</taxon>
        <taxon>Roseovarius</taxon>
    </lineage>
</organism>
<keyword evidence="8 19" id="KW-0169">Cobalamin biosynthesis</keyword>
<dbReference type="PANTHER" id="PTHR34148">
    <property type="entry name" value="ADENOSYLCOBINAMIDE-GDP RIBAZOLETRANSFERASE"/>
    <property type="match status" value="1"/>
</dbReference>
<dbReference type="KEGG" id="rom:EI983_12120"/>
<accession>A0A6I6IQK3</accession>
<comment type="similarity">
    <text evidence="4 19">Belongs to the CobS family.</text>
</comment>
<evidence type="ECO:0000256" key="15">
    <source>
        <dbReference type="ARBA" id="ARBA00032605"/>
    </source>
</evidence>
<dbReference type="GO" id="GO:0009236">
    <property type="term" value="P:cobalamin biosynthetic process"/>
    <property type="evidence" value="ECO:0007669"/>
    <property type="project" value="UniProtKB-UniRule"/>
</dbReference>
<keyword evidence="9 19" id="KW-0808">Transferase</keyword>
<dbReference type="Pfam" id="PF02654">
    <property type="entry name" value="CobS"/>
    <property type="match status" value="1"/>
</dbReference>
<reference evidence="21" key="1">
    <citation type="submission" date="2018-12" db="EMBL/GenBank/DDBJ databases">
        <title>Complete genome sequence of Roseovarius sp. MME-070.</title>
        <authorList>
            <person name="Nam Y.-D."/>
            <person name="Kang J."/>
            <person name="Chung W.-H."/>
            <person name="Park Y.S."/>
        </authorList>
    </citation>
    <scope>NUCLEOTIDE SEQUENCE [LARGE SCALE GENOMIC DNA]</scope>
    <source>
        <strain evidence="21">MME-070</strain>
    </source>
</reference>
<comment type="cofactor">
    <cofactor evidence="1 19">
        <name>Mg(2+)</name>
        <dbReference type="ChEBI" id="CHEBI:18420"/>
    </cofactor>
</comment>
<dbReference type="HAMAP" id="MF_00719">
    <property type="entry name" value="CobS"/>
    <property type="match status" value="1"/>
</dbReference>
<keyword evidence="7 19" id="KW-1003">Cell membrane</keyword>
<evidence type="ECO:0000256" key="14">
    <source>
        <dbReference type="ARBA" id="ARBA00025228"/>
    </source>
</evidence>
<evidence type="ECO:0000256" key="7">
    <source>
        <dbReference type="ARBA" id="ARBA00022475"/>
    </source>
</evidence>
<dbReference type="EMBL" id="CP034348">
    <property type="protein sequence ID" value="QGX98975.1"/>
    <property type="molecule type" value="Genomic_DNA"/>
</dbReference>
<sequence>MPDDKITPALIRASDPVTALSLLTRLPLPARQTTRAAEAAWAYPLAGLVVAGLAALVGLAALGLGLPAPLVAMLVLGAQVMLTGAMHEDGLADMADGLWGGWDKAARLEIMRDSRIGTYGVIALCLGLASRWAALWLLFDAGAGPATAALLAGSALSRAGMPVLMAALPHARSDGLSHLVGGVPPRSAALGTGIAVACALALLGAAALTATLCAAIVLAGLAALARQKIGGQTGDILGASQQLTEIAVLFTCTALLT</sequence>
<dbReference type="GO" id="GO:0005886">
    <property type="term" value="C:plasma membrane"/>
    <property type="evidence" value="ECO:0007669"/>
    <property type="project" value="UniProtKB-SubCell"/>
</dbReference>
<keyword evidence="12 19" id="KW-1133">Transmembrane helix</keyword>
<keyword evidence="10 19" id="KW-0812">Transmembrane</keyword>
<evidence type="ECO:0000256" key="13">
    <source>
        <dbReference type="ARBA" id="ARBA00023136"/>
    </source>
</evidence>
<evidence type="ECO:0000256" key="16">
    <source>
        <dbReference type="ARBA" id="ARBA00032853"/>
    </source>
</evidence>
<evidence type="ECO:0000313" key="20">
    <source>
        <dbReference type="EMBL" id="QGX98975.1"/>
    </source>
</evidence>
<dbReference type="GO" id="GO:0051073">
    <property type="term" value="F:adenosylcobinamide-GDP ribazoletransferase activity"/>
    <property type="evidence" value="ECO:0007669"/>
    <property type="project" value="UniProtKB-UniRule"/>
</dbReference>
<keyword evidence="13 19" id="KW-0472">Membrane</keyword>
<protein>
    <recommendedName>
        <fullName evidence="6 19">Adenosylcobinamide-GDP ribazoletransferase</fullName>
        <ecNumber evidence="5 19">2.7.8.26</ecNumber>
    </recommendedName>
    <alternativeName>
        <fullName evidence="16 19">Cobalamin synthase</fullName>
    </alternativeName>
    <alternativeName>
        <fullName evidence="15 19">Cobalamin-5'-phosphate synthase</fullName>
    </alternativeName>
</protein>
<feature type="transmembrane region" description="Helical" evidence="19">
    <location>
        <begin position="116"/>
        <end position="139"/>
    </location>
</feature>
<evidence type="ECO:0000256" key="2">
    <source>
        <dbReference type="ARBA" id="ARBA00004651"/>
    </source>
</evidence>
<evidence type="ECO:0000256" key="11">
    <source>
        <dbReference type="ARBA" id="ARBA00022842"/>
    </source>
</evidence>
<evidence type="ECO:0000256" key="6">
    <source>
        <dbReference type="ARBA" id="ARBA00015850"/>
    </source>
</evidence>
<comment type="pathway">
    <text evidence="3 19">Cofactor biosynthesis; adenosylcobalamin biosynthesis; adenosylcobalamin from cob(II)yrinate a,c-diamide: step 7/7.</text>
</comment>
<evidence type="ECO:0000256" key="1">
    <source>
        <dbReference type="ARBA" id="ARBA00001946"/>
    </source>
</evidence>
<dbReference type="PANTHER" id="PTHR34148:SF1">
    <property type="entry name" value="ADENOSYLCOBINAMIDE-GDP RIBAZOLETRANSFERASE"/>
    <property type="match status" value="1"/>
</dbReference>